<dbReference type="NCBIfam" id="NF004347">
    <property type="entry name" value="PRK05728.1-4"/>
    <property type="match status" value="1"/>
</dbReference>
<evidence type="ECO:0000313" key="1">
    <source>
        <dbReference type="EMBL" id="SFI76661.1"/>
    </source>
</evidence>
<keyword evidence="2" id="KW-1185">Reference proteome</keyword>
<dbReference type="GO" id="GO:0003677">
    <property type="term" value="F:DNA binding"/>
    <property type="evidence" value="ECO:0007669"/>
    <property type="project" value="InterPro"/>
</dbReference>
<dbReference type="SUPFAM" id="SSF102400">
    <property type="entry name" value="DNA polymerase III chi subunit"/>
    <property type="match status" value="1"/>
</dbReference>
<dbReference type="EMBL" id="FOQH01000009">
    <property type="protein sequence ID" value="SFI76661.1"/>
    <property type="molecule type" value="Genomic_DNA"/>
</dbReference>
<dbReference type="STRING" id="1114924.SAMN05216258_109108"/>
<dbReference type="PANTHER" id="PTHR38767">
    <property type="entry name" value="DNA POLYMERASE III SUBUNIT CHI"/>
    <property type="match status" value="1"/>
</dbReference>
<dbReference type="RefSeq" id="WP_092862487.1">
    <property type="nucleotide sequence ID" value="NZ_FOQH01000009.1"/>
</dbReference>
<dbReference type="Gene3D" id="3.40.50.10110">
    <property type="entry name" value="DNA polymerase III subunit chi"/>
    <property type="match status" value="1"/>
</dbReference>
<protein>
    <submittedName>
        <fullName evidence="1">DNA polymerase III, chi subunit</fullName>
    </submittedName>
</protein>
<dbReference type="InterPro" id="IPR007459">
    <property type="entry name" value="DNA_pol3_chi"/>
</dbReference>
<proteinExistence type="predicted"/>
<dbReference type="Proteomes" id="UP000199377">
    <property type="component" value="Unassembled WGS sequence"/>
</dbReference>
<evidence type="ECO:0000313" key="2">
    <source>
        <dbReference type="Proteomes" id="UP000199377"/>
    </source>
</evidence>
<organism evidence="1 2">
    <name type="scientific">Albimonas pacifica</name>
    <dbReference type="NCBI Taxonomy" id="1114924"/>
    <lineage>
        <taxon>Bacteria</taxon>
        <taxon>Pseudomonadati</taxon>
        <taxon>Pseudomonadota</taxon>
        <taxon>Alphaproteobacteria</taxon>
        <taxon>Rhodobacterales</taxon>
        <taxon>Paracoccaceae</taxon>
        <taxon>Albimonas</taxon>
    </lineage>
</organism>
<dbReference type="AlphaFoldDB" id="A0A1I3KVU2"/>
<dbReference type="OrthoDB" id="9795973at2"/>
<gene>
    <name evidence="1" type="ORF">SAMN05216258_109108</name>
</gene>
<name>A0A1I3KVU2_9RHOB</name>
<dbReference type="InterPro" id="IPR036768">
    <property type="entry name" value="PolIII_chi_sf"/>
</dbReference>
<sequence>MAEAWFYHLTDTALEAAAPEILEKCLARGWRVCVRAGSKARVSALNQRLWTYREESFLPHGAPEDGFPEAQPIYLTAGRETPNRPDVLMLVDGAAPDVPEFAGFERVVLMFDDADAPAKDRARAAWREVSSGGMKAVYWAQDGGRWVKRAESGG</sequence>
<reference evidence="1 2" key="1">
    <citation type="submission" date="2016-10" db="EMBL/GenBank/DDBJ databases">
        <authorList>
            <person name="de Groot N.N."/>
        </authorList>
    </citation>
    <scope>NUCLEOTIDE SEQUENCE [LARGE SCALE GENOMIC DNA]</scope>
    <source>
        <strain evidence="1 2">CGMCC 1.11030</strain>
    </source>
</reference>
<accession>A0A1I3KVU2</accession>
<dbReference type="PANTHER" id="PTHR38767:SF1">
    <property type="entry name" value="DNA POLYMERASE III SUBUNIT CHI"/>
    <property type="match status" value="1"/>
</dbReference>
<dbReference type="GO" id="GO:0032298">
    <property type="term" value="P:positive regulation of DNA-templated DNA replication initiation"/>
    <property type="evidence" value="ECO:0007669"/>
    <property type="project" value="TreeGrafter"/>
</dbReference>
<dbReference type="GO" id="GO:0003887">
    <property type="term" value="F:DNA-directed DNA polymerase activity"/>
    <property type="evidence" value="ECO:0007669"/>
    <property type="project" value="InterPro"/>
</dbReference>
<dbReference type="GO" id="GO:0006260">
    <property type="term" value="P:DNA replication"/>
    <property type="evidence" value="ECO:0007669"/>
    <property type="project" value="InterPro"/>
</dbReference>
<dbReference type="Pfam" id="PF04364">
    <property type="entry name" value="DNA_pol3_chi"/>
    <property type="match status" value="1"/>
</dbReference>